<accession>A0A747PNR3</accession>
<protein>
    <submittedName>
        <fullName evidence="1">HK97 gp10 family phage protein</fullName>
    </submittedName>
</protein>
<gene>
    <name evidence="1" type="ORF">G8M86_001078</name>
</gene>
<reference evidence="1" key="1">
    <citation type="journal article" date="2018" name="Genome Biol.">
        <title>SKESA: strategic k-mer extension for scrupulous assemblies.</title>
        <authorList>
            <person name="Souvorov A."/>
            <person name="Agarwala R."/>
            <person name="Lipman D.J."/>
        </authorList>
    </citation>
    <scope>NUCLEOTIDE SEQUENCE</scope>
    <source>
        <strain evidence="1">MA.AU170 KAK-R</strain>
    </source>
</reference>
<organism evidence="1">
    <name type="scientific">Salmonella enterica</name>
    <name type="common">Salmonella choleraesuis</name>
    <dbReference type="NCBI Taxonomy" id="28901"/>
    <lineage>
        <taxon>Bacteria</taxon>
        <taxon>Pseudomonadati</taxon>
        <taxon>Pseudomonadota</taxon>
        <taxon>Gammaproteobacteria</taxon>
        <taxon>Enterobacterales</taxon>
        <taxon>Enterobacteriaceae</taxon>
        <taxon>Salmonella</taxon>
    </lineage>
</organism>
<name>A0A747PNR3_SALER</name>
<dbReference type="EMBL" id="DAAVGD010000001">
    <property type="protein sequence ID" value="HAF4525742.1"/>
    <property type="molecule type" value="Genomic_DNA"/>
</dbReference>
<dbReference type="AlphaFoldDB" id="A0A747PNR3"/>
<sequence>MAGKVKGINQAKTRLNRLIGTIQGKKAVRAIYKAMYIGGSQATLYTPIDTSTLINSQFRDVRVSGVRVTGRVGYSASYAMLVHDPEVKQKFRRATAKKEFLKLGFDEMRSQIDKAVAAEMSL</sequence>
<proteinExistence type="predicted"/>
<comment type="caution">
    <text evidence="1">The sequence shown here is derived from an EMBL/GenBank/DDBJ whole genome shotgun (WGS) entry which is preliminary data.</text>
</comment>
<evidence type="ECO:0000313" key="1">
    <source>
        <dbReference type="EMBL" id="HAF4525742.1"/>
    </source>
</evidence>
<reference evidence="1" key="2">
    <citation type="submission" date="2020-02" db="EMBL/GenBank/DDBJ databases">
        <authorList>
            <consortium name="NCBI Pathogen Detection Project"/>
        </authorList>
    </citation>
    <scope>NUCLEOTIDE SEQUENCE</scope>
    <source>
        <strain evidence="1">MA.AU170 KAK-R</strain>
    </source>
</reference>